<gene>
    <name evidence="1" type="ORF">DSTB1V02_LOCUS11491</name>
</gene>
<accession>A0A7R9FR84</accession>
<dbReference type="EMBL" id="LR903293">
    <property type="protein sequence ID" value="CAD7251729.1"/>
    <property type="molecule type" value="Genomic_DNA"/>
</dbReference>
<keyword evidence="2" id="KW-1185">Reference proteome</keyword>
<sequence>MQGLEYKLSHVMSPGEKKQLPYVVFIKAPRELNWVFLWAADAVLKLLSKIFQDSVPRQSGTDSRLFTVITRDLEERDVLVQELGRLGQLVAFLDSEGIIRGHCTPDNLGFLVFYEMQVTGISFERLILLDGGVNAYRSWSRMVGMARRSLHIITTDPLASGHWEEPDRHNLISCSYETPHEPSQRERLRKAGLLKKVEIFDIHDLLKKYRLGNHGSPDPRVLERLLENMLEEEEEQRLHIAFDDAPVHPIGHESGDTKWLTGEWEDILGSLSSNASLVSLTIAFQPYIRYATTTFDVREFKNKFQLPPEKGVNIIIQEGSQDVGFPNLLDYVLLHESPQELRVKHGVLNTNPRPSCLVSGEKPILITPPSRTHYHHQGVKCDGRHGRKCVAMTAADYLHFNERSGWKENVVVLISDGEILENFTSTSKDKTVQIHHPRDFRGMEISEVMCVGVEDSWVVEGISRAIRTLFIVDGGTHLAAKNRMKLWLEMERRGLLLHRPLKFYPPLRSSLDDSEAFLNQQSHTLKVLFPEINLHRAIFIPLSRYLQKKGWKETNGGLLCQKVIHTTTQYLVSRKSTIQFYSK</sequence>
<organism evidence="1">
    <name type="scientific">Darwinula stevensoni</name>
    <dbReference type="NCBI Taxonomy" id="69355"/>
    <lineage>
        <taxon>Eukaryota</taxon>
        <taxon>Metazoa</taxon>
        <taxon>Ecdysozoa</taxon>
        <taxon>Arthropoda</taxon>
        <taxon>Crustacea</taxon>
        <taxon>Oligostraca</taxon>
        <taxon>Ostracoda</taxon>
        <taxon>Podocopa</taxon>
        <taxon>Podocopida</taxon>
        <taxon>Darwinulocopina</taxon>
        <taxon>Darwinuloidea</taxon>
        <taxon>Darwinulidae</taxon>
        <taxon>Darwinula</taxon>
    </lineage>
</organism>
<evidence type="ECO:0000313" key="1">
    <source>
        <dbReference type="EMBL" id="CAD7251729.1"/>
    </source>
</evidence>
<dbReference type="EMBL" id="CAJPEV010003776">
    <property type="protein sequence ID" value="CAG0900510.1"/>
    <property type="molecule type" value="Genomic_DNA"/>
</dbReference>
<dbReference type="Proteomes" id="UP000677054">
    <property type="component" value="Unassembled WGS sequence"/>
</dbReference>
<evidence type="ECO:0000313" key="2">
    <source>
        <dbReference type="Proteomes" id="UP000677054"/>
    </source>
</evidence>
<protein>
    <submittedName>
        <fullName evidence="1">Uncharacterized protein</fullName>
    </submittedName>
</protein>
<reference evidence="1" key="1">
    <citation type="submission" date="2020-11" db="EMBL/GenBank/DDBJ databases">
        <authorList>
            <person name="Tran Van P."/>
        </authorList>
    </citation>
    <scope>NUCLEOTIDE SEQUENCE</scope>
</reference>
<proteinExistence type="predicted"/>
<name>A0A7R9FR84_9CRUS</name>
<dbReference type="AlphaFoldDB" id="A0A7R9FR84"/>